<name>A0ABD5VZG0_9EURY</name>
<dbReference type="RefSeq" id="WP_382184966.1">
    <property type="nucleotide sequence ID" value="NZ_JBHSZI010000001.1"/>
</dbReference>
<evidence type="ECO:0000313" key="3">
    <source>
        <dbReference type="Proteomes" id="UP001596445"/>
    </source>
</evidence>
<protein>
    <submittedName>
        <fullName evidence="2">Uncharacterized protein</fullName>
    </submittedName>
</protein>
<dbReference type="Proteomes" id="UP001596445">
    <property type="component" value="Unassembled WGS sequence"/>
</dbReference>
<evidence type="ECO:0000313" key="2">
    <source>
        <dbReference type="EMBL" id="MFC7058137.1"/>
    </source>
</evidence>
<accession>A0ABD5VZG0</accession>
<feature type="compositionally biased region" description="Low complexity" evidence="1">
    <location>
        <begin position="130"/>
        <end position="149"/>
    </location>
</feature>
<gene>
    <name evidence="2" type="ORF">ACFQQG_08050</name>
</gene>
<proteinExistence type="predicted"/>
<evidence type="ECO:0000256" key="1">
    <source>
        <dbReference type="SAM" id="MobiDB-lite"/>
    </source>
</evidence>
<dbReference type="AlphaFoldDB" id="A0ABD5VZG0"/>
<keyword evidence="3" id="KW-1185">Reference proteome</keyword>
<feature type="region of interest" description="Disordered" evidence="1">
    <location>
        <begin position="130"/>
        <end position="151"/>
    </location>
</feature>
<sequence>MLAHNRQHVTESEMQVQWTCPYCDRTGQASGRERGLEAYSDHLFGHVEALMESGVHVADDINHTGSILTLSELESAGANNARVHFISPYDIVLFVTTSPSRRIRLLQRELTELPAWIIVLTTKREPLESLSEESLSTLPSKSSGSTNSSDCRTSARLSLVFSENKNIWTAR</sequence>
<dbReference type="EMBL" id="JBHSZI010000001">
    <property type="protein sequence ID" value="MFC7058137.1"/>
    <property type="molecule type" value="Genomic_DNA"/>
</dbReference>
<reference evidence="2 3" key="1">
    <citation type="journal article" date="2019" name="Int. J. Syst. Evol. Microbiol.">
        <title>The Global Catalogue of Microorganisms (GCM) 10K type strain sequencing project: providing services to taxonomists for standard genome sequencing and annotation.</title>
        <authorList>
            <consortium name="The Broad Institute Genomics Platform"/>
            <consortium name="The Broad Institute Genome Sequencing Center for Infectious Disease"/>
            <person name="Wu L."/>
            <person name="Ma J."/>
        </authorList>
    </citation>
    <scope>NUCLEOTIDE SEQUENCE [LARGE SCALE GENOMIC DNA]</scope>
    <source>
        <strain evidence="2 3">JCM 30072</strain>
    </source>
</reference>
<organism evidence="2 3">
    <name type="scientific">Halovenus salina</name>
    <dbReference type="NCBI Taxonomy" id="1510225"/>
    <lineage>
        <taxon>Archaea</taxon>
        <taxon>Methanobacteriati</taxon>
        <taxon>Methanobacteriota</taxon>
        <taxon>Stenosarchaea group</taxon>
        <taxon>Halobacteria</taxon>
        <taxon>Halobacteriales</taxon>
        <taxon>Haloarculaceae</taxon>
        <taxon>Halovenus</taxon>
    </lineage>
</organism>
<comment type="caution">
    <text evidence="2">The sequence shown here is derived from an EMBL/GenBank/DDBJ whole genome shotgun (WGS) entry which is preliminary data.</text>
</comment>